<keyword evidence="7 10" id="KW-0283">Flagellar rotation</keyword>
<evidence type="ECO:0000313" key="11">
    <source>
        <dbReference type="EMBL" id="MBZ5749879.1"/>
    </source>
</evidence>
<protein>
    <recommendedName>
        <fullName evidence="10">Flagellar protein FliL</fullName>
    </recommendedName>
</protein>
<dbReference type="EMBL" id="JAIQUM010000009">
    <property type="protein sequence ID" value="MBZ5749879.1"/>
    <property type="molecule type" value="Genomic_DNA"/>
</dbReference>
<keyword evidence="11" id="KW-0969">Cilium</keyword>
<keyword evidence="9 10" id="KW-0472">Membrane</keyword>
<gene>
    <name evidence="11" type="primary">fliL</name>
    <name evidence="11" type="ORF">K9V48_06380</name>
</gene>
<comment type="subcellular location">
    <subcellularLocation>
        <location evidence="2">Cell membrane</location>
        <topology evidence="2">Single-pass membrane protein</topology>
    </subcellularLocation>
</comment>
<keyword evidence="11" id="KW-0966">Cell projection</keyword>
<dbReference type="Proteomes" id="UP001165287">
    <property type="component" value="Unassembled WGS sequence"/>
</dbReference>
<evidence type="ECO:0000256" key="2">
    <source>
        <dbReference type="ARBA" id="ARBA00004162"/>
    </source>
</evidence>
<dbReference type="RefSeq" id="WP_224137879.1">
    <property type="nucleotide sequence ID" value="NZ_JAIQUM010000009.1"/>
</dbReference>
<evidence type="ECO:0000256" key="6">
    <source>
        <dbReference type="ARBA" id="ARBA00022692"/>
    </source>
</evidence>
<dbReference type="Pfam" id="PF03748">
    <property type="entry name" value="FliL"/>
    <property type="match status" value="1"/>
</dbReference>
<evidence type="ECO:0000256" key="8">
    <source>
        <dbReference type="ARBA" id="ARBA00022989"/>
    </source>
</evidence>
<evidence type="ECO:0000256" key="7">
    <source>
        <dbReference type="ARBA" id="ARBA00022779"/>
    </source>
</evidence>
<comment type="similarity">
    <text evidence="3 10">Belongs to the FliL family.</text>
</comment>
<keyword evidence="12" id="KW-1185">Reference proteome</keyword>
<feature type="transmembrane region" description="Helical" evidence="10">
    <location>
        <begin position="6"/>
        <end position="27"/>
    </location>
</feature>
<reference evidence="11" key="1">
    <citation type="submission" date="2024-05" db="EMBL/GenBank/DDBJ databases">
        <title>Metabacillus sp. nov., isolated from the rhizosphere soil of tomato plants.</title>
        <authorList>
            <person name="Ma R."/>
        </authorList>
    </citation>
    <scope>NUCLEOTIDE SEQUENCE</scope>
    <source>
        <strain evidence="11">DBTR6</strain>
    </source>
</reference>
<evidence type="ECO:0000313" key="12">
    <source>
        <dbReference type="Proteomes" id="UP001165287"/>
    </source>
</evidence>
<dbReference type="NCBIfam" id="NF005826">
    <property type="entry name" value="PRK07718.1"/>
    <property type="match status" value="1"/>
</dbReference>
<name>A0ABS7UPB3_9BACI</name>
<keyword evidence="11" id="KW-0282">Flagellum</keyword>
<evidence type="ECO:0000256" key="1">
    <source>
        <dbReference type="ARBA" id="ARBA00002254"/>
    </source>
</evidence>
<keyword evidence="4 10" id="KW-1003">Cell membrane</keyword>
<accession>A0ABS7UPB3</accession>
<evidence type="ECO:0000256" key="5">
    <source>
        <dbReference type="ARBA" id="ARBA00022500"/>
    </source>
</evidence>
<organism evidence="11 12">
    <name type="scientific">Metabacillus rhizolycopersici</name>
    <dbReference type="NCBI Taxonomy" id="2875709"/>
    <lineage>
        <taxon>Bacteria</taxon>
        <taxon>Bacillati</taxon>
        <taxon>Bacillota</taxon>
        <taxon>Bacilli</taxon>
        <taxon>Bacillales</taxon>
        <taxon>Bacillaceae</taxon>
        <taxon>Metabacillus</taxon>
    </lineage>
</organism>
<evidence type="ECO:0000256" key="3">
    <source>
        <dbReference type="ARBA" id="ARBA00008281"/>
    </source>
</evidence>
<keyword evidence="6 10" id="KW-0812">Transmembrane</keyword>
<keyword evidence="8 10" id="KW-1133">Transmembrane helix</keyword>
<dbReference type="InterPro" id="IPR005503">
    <property type="entry name" value="FliL"/>
</dbReference>
<evidence type="ECO:0000256" key="10">
    <source>
        <dbReference type="RuleBase" id="RU364125"/>
    </source>
</evidence>
<evidence type="ECO:0000256" key="9">
    <source>
        <dbReference type="ARBA" id="ARBA00023136"/>
    </source>
</evidence>
<keyword evidence="5 10" id="KW-0145">Chemotaxis</keyword>
<dbReference type="PANTHER" id="PTHR35091">
    <property type="entry name" value="FLAGELLAR PROTEIN FLIL"/>
    <property type="match status" value="1"/>
</dbReference>
<comment type="function">
    <text evidence="1 10">Controls the rotational direction of flagella during chemotaxis.</text>
</comment>
<evidence type="ECO:0000256" key="4">
    <source>
        <dbReference type="ARBA" id="ARBA00022475"/>
    </source>
</evidence>
<proteinExistence type="inferred from homology"/>
<dbReference type="PANTHER" id="PTHR35091:SF2">
    <property type="entry name" value="FLAGELLAR PROTEIN FLIL"/>
    <property type="match status" value="1"/>
</dbReference>
<sequence length="142" mass="15714">MNKKLLSIMLVIIVSITLIGVTALVVVMKFLGNEGDNSEPTIEEVVAASVDIPEITTNLSSGNIVRLSFKVETDSKKAKEELQQREFQIRDIIISELANMSADQLDGKEGMDKLKETVKTKTNELMHGGKVNKVYTTSYILQ</sequence>
<comment type="caution">
    <text evidence="11">The sequence shown here is derived from an EMBL/GenBank/DDBJ whole genome shotgun (WGS) entry which is preliminary data.</text>
</comment>